<keyword evidence="6" id="KW-0830">Ubiquinone</keyword>
<protein>
    <submittedName>
        <fullName evidence="6">3-demethylubiquinone-9 3-methyltransferase</fullName>
        <ecNumber evidence="6">2.1.1.64</ecNumber>
    </submittedName>
</protein>
<dbReference type="AlphaFoldDB" id="A0A3S5EWC6"/>
<dbReference type="GO" id="GO:0032259">
    <property type="term" value="P:methylation"/>
    <property type="evidence" value="ECO:0007669"/>
    <property type="project" value="UniProtKB-KW"/>
</dbReference>
<keyword evidence="2 6" id="KW-0808">Transferase</keyword>
<keyword evidence="1 6" id="KW-0489">Methyltransferase</keyword>
<evidence type="ECO:0000259" key="5">
    <source>
        <dbReference type="Pfam" id="PF08241"/>
    </source>
</evidence>
<evidence type="ECO:0000256" key="1">
    <source>
        <dbReference type="ARBA" id="ARBA00022603"/>
    </source>
</evidence>
<dbReference type="PANTHER" id="PTHR43464">
    <property type="entry name" value="METHYLTRANSFERASE"/>
    <property type="match status" value="1"/>
</dbReference>
<evidence type="ECO:0000256" key="3">
    <source>
        <dbReference type="ARBA" id="ARBA00022691"/>
    </source>
</evidence>
<proteinExistence type="predicted"/>
<feature type="domain" description="Methyltransferase type 11" evidence="5">
    <location>
        <begin position="42"/>
        <end position="137"/>
    </location>
</feature>
<dbReference type="Gene3D" id="3.40.50.150">
    <property type="entry name" value="Vaccinia Virus protein VP39"/>
    <property type="match status" value="1"/>
</dbReference>
<sequence length="244" mass="27047">MRTARSRLPPRKAAVAENYWNHNVAFHRRIVRDAGLRGGRALDVGCGDGLLLARLAAVCRRVVGIDADEQAVARSRHRLARVPQAEARLDDAMDPALPERIGTFETVTCVATLHHLPLKPALRRLGGLVAPGGRLIVVGLAASKSPWDWMLSALAVLPLRVIGALRRETRDVGVVTAPPRESLGEIRAAASRVLPGARVRRRFYYRYTLVWERPTADPPPTHHRLTIDSPRTHERLSDSWSDPH</sequence>
<feature type="region of interest" description="Disordered" evidence="4">
    <location>
        <begin position="218"/>
        <end position="244"/>
    </location>
</feature>
<dbReference type="CDD" id="cd02440">
    <property type="entry name" value="AdoMet_MTases"/>
    <property type="match status" value="1"/>
</dbReference>
<dbReference type="Proteomes" id="UP000268658">
    <property type="component" value="Chromosome"/>
</dbReference>
<dbReference type="SUPFAM" id="SSF53335">
    <property type="entry name" value="S-adenosyl-L-methionine-dependent methyltransferases"/>
    <property type="match status" value="1"/>
</dbReference>
<dbReference type="InterPro" id="IPR029063">
    <property type="entry name" value="SAM-dependent_MTases_sf"/>
</dbReference>
<dbReference type="EMBL" id="LR134477">
    <property type="protein sequence ID" value="VEI15129.1"/>
    <property type="molecule type" value="Genomic_DNA"/>
</dbReference>
<feature type="compositionally biased region" description="Basic and acidic residues" evidence="4">
    <location>
        <begin position="230"/>
        <end position="244"/>
    </location>
</feature>
<evidence type="ECO:0000313" key="6">
    <source>
        <dbReference type="EMBL" id="VEI15129.1"/>
    </source>
</evidence>
<organism evidence="6 7">
    <name type="scientific">Actinomyces viscosus</name>
    <dbReference type="NCBI Taxonomy" id="1656"/>
    <lineage>
        <taxon>Bacteria</taxon>
        <taxon>Bacillati</taxon>
        <taxon>Actinomycetota</taxon>
        <taxon>Actinomycetes</taxon>
        <taxon>Actinomycetales</taxon>
        <taxon>Actinomycetaceae</taxon>
        <taxon>Actinomyces</taxon>
    </lineage>
</organism>
<dbReference type="EC" id="2.1.1.64" evidence="6"/>
<evidence type="ECO:0000313" key="7">
    <source>
        <dbReference type="Proteomes" id="UP000268658"/>
    </source>
</evidence>
<dbReference type="InterPro" id="IPR013216">
    <property type="entry name" value="Methyltransf_11"/>
</dbReference>
<dbReference type="OrthoDB" id="6064711at2"/>
<dbReference type="KEGG" id="avc:NCTC10951_01003"/>
<dbReference type="GO" id="GO:0061542">
    <property type="term" value="F:3-demethylubiquinol 3-O-methyltransferase activity"/>
    <property type="evidence" value="ECO:0007669"/>
    <property type="project" value="UniProtKB-EC"/>
</dbReference>
<accession>A0A3S5EWC6</accession>
<dbReference type="PANTHER" id="PTHR43464:SF19">
    <property type="entry name" value="UBIQUINONE BIOSYNTHESIS O-METHYLTRANSFERASE, MITOCHONDRIAL"/>
    <property type="match status" value="1"/>
</dbReference>
<keyword evidence="3" id="KW-0949">S-adenosyl-L-methionine</keyword>
<name>A0A3S5EWC6_ACTVI</name>
<evidence type="ECO:0000256" key="2">
    <source>
        <dbReference type="ARBA" id="ARBA00022679"/>
    </source>
</evidence>
<gene>
    <name evidence="6" type="primary">ubiG</name>
    <name evidence="6" type="ORF">NCTC10951_01003</name>
</gene>
<dbReference type="Pfam" id="PF08241">
    <property type="entry name" value="Methyltransf_11"/>
    <property type="match status" value="1"/>
</dbReference>
<evidence type="ECO:0000256" key="4">
    <source>
        <dbReference type="SAM" id="MobiDB-lite"/>
    </source>
</evidence>
<reference evidence="6 7" key="1">
    <citation type="submission" date="2018-12" db="EMBL/GenBank/DDBJ databases">
        <authorList>
            <consortium name="Pathogen Informatics"/>
        </authorList>
    </citation>
    <scope>NUCLEOTIDE SEQUENCE [LARGE SCALE GENOMIC DNA]</scope>
    <source>
        <strain evidence="6 7">NCTC10951</strain>
    </source>
</reference>